<evidence type="ECO:0000313" key="1">
    <source>
        <dbReference type="EMBL" id="KAH6623807.1"/>
    </source>
</evidence>
<comment type="caution">
    <text evidence="1">The sequence shown here is derived from an EMBL/GenBank/DDBJ whole genome shotgun (WGS) entry which is preliminary data.</text>
</comment>
<reference evidence="1 2" key="1">
    <citation type="journal article" date="2021" name="Nat. Commun.">
        <title>Genetic determinants of endophytism in the Arabidopsis root mycobiome.</title>
        <authorList>
            <person name="Mesny F."/>
            <person name="Miyauchi S."/>
            <person name="Thiergart T."/>
            <person name="Pickel B."/>
            <person name="Atanasova L."/>
            <person name="Karlsson M."/>
            <person name="Huettel B."/>
            <person name="Barry K.W."/>
            <person name="Haridas S."/>
            <person name="Chen C."/>
            <person name="Bauer D."/>
            <person name="Andreopoulos W."/>
            <person name="Pangilinan J."/>
            <person name="LaButti K."/>
            <person name="Riley R."/>
            <person name="Lipzen A."/>
            <person name="Clum A."/>
            <person name="Drula E."/>
            <person name="Henrissat B."/>
            <person name="Kohler A."/>
            <person name="Grigoriev I.V."/>
            <person name="Martin F.M."/>
            <person name="Hacquard S."/>
        </authorList>
    </citation>
    <scope>NUCLEOTIDE SEQUENCE [LARGE SCALE GENOMIC DNA]</scope>
    <source>
        <strain evidence="1 2">MPI-SDFR-AT-0079</strain>
    </source>
</reference>
<accession>A0ACB7P1Q8</accession>
<evidence type="ECO:0000313" key="2">
    <source>
        <dbReference type="Proteomes" id="UP000724584"/>
    </source>
</evidence>
<sequence>MAPSIYAAQTAADLEALSAGQGGLRVLAQLEAQERDNPASRWSYRHLIAYRLLTRPETPILEAFKDHEDQCPVCRPNEPCSQKLDYAKTQALEEDACLKQLAWRPESEIMRLPDGFFWNALAQLGRNGPTYVNYSTAVDGSSFPIPASSPSEFELSAENLEKHEELRIKPDDATVHLVKCFLQYALNLCLLQDSENTGKEVRLRPDRRMGKARIAGVEGISAEDDGGICLVTRQLFEWEATHPYLAVLEAKRAFQYLHYNTRNGNTKPIVSNETLAQYLGEAVITWKANWRLINQDVFLIAASHTYLRIVHFHFGSDYEECIDATSEDAQRALVDNPTKDTCVRMQATEWCNIATVSGRQAALCNILALLRWHKAQGVQIP</sequence>
<protein>
    <submittedName>
        <fullName evidence="1">Uncharacterized protein</fullName>
    </submittedName>
</protein>
<keyword evidence="2" id="KW-1185">Reference proteome</keyword>
<name>A0ACB7P1Q8_9PEZI</name>
<dbReference type="Proteomes" id="UP000724584">
    <property type="component" value="Unassembled WGS sequence"/>
</dbReference>
<gene>
    <name evidence="1" type="ORF">F5144DRAFT_615500</name>
</gene>
<organism evidence="1 2">
    <name type="scientific">Chaetomium tenue</name>
    <dbReference type="NCBI Taxonomy" id="1854479"/>
    <lineage>
        <taxon>Eukaryota</taxon>
        <taxon>Fungi</taxon>
        <taxon>Dikarya</taxon>
        <taxon>Ascomycota</taxon>
        <taxon>Pezizomycotina</taxon>
        <taxon>Sordariomycetes</taxon>
        <taxon>Sordariomycetidae</taxon>
        <taxon>Sordariales</taxon>
        <taxon>Chaetomiaceae</taxon>
        <taxon>Chaetomium</taxon>
    </lineage>
</organism>
<dbReference type="EMBL" id="JAGIZQ010000006">
    <property type="protein sequence ID" value="KAH6623807.1"/>
    <property type="molecule type" value="Genomic_DNA"/>
</dbReference>
<proteinExistence type="predicted"/>